<evidence type="ECO:0000313" key="1">
    <source>
        <dbReference type="EMBL" id="MBX22941.1"/>
    </source>
</evidence>
<dbReference type="AlphaFoldDB" id="A0A2P2LY98"/>
<organism evidence="1">
    <name type="scientific">Rhizophora mucronata</name>
    <name type="common">Asiatic mangrove</name>
    <dbReference type="NCBI Taxonomy" id="61149"/>
    <lineage>
        <taxon>Eukaryota</taxon>
        <taxon>Viridiplantae</taxon>
        <taxon>Streptophyta</taxon>
        <taxon>Embryophyta</taxon>
        <taxon>Tracheophyta</taxon>
        <taxon>Spermatophyta</taxon>
        <taxon>Magnoliopsida</taxon>
        <taxon>eudicotyledons</taxon>
        <taxon>Gunneridae</taxon>
        <taxon>Pentapetalae</taxon>
        <taxon>rosids</taxon>
        <taxon>fabids</taxon>
        <taxon>Malpighiales</taxon>
        <taxon>Rhizophoraceae</taxon>
        <taxon>Rhizophora</taxon>
    </lineage>
</organism>
<sequence>MLFSDANYCILNLVMHGKWQF</sequence>
<protein>
    <submittedName>
        <fullName evidence="1">Uncharacterized protein</fullName>
    </submittedName>
</protein>
<name>A0A2P2LY98_RHIMU</name>
<accession>A0A2P2LY98</accession>
<reference evidence="1" key="1">
    <citation type="submission" date="2018-02" db="EMBL/GenBank/DDBJ databases">
        <title>Rhizophora mucronata_Transcriptome.</title>
        <authorList>
            <person name="Meera S.P."/>
            <person name="Sreeshan A."/>
            <person name="Augustine A."/>
        </authorList>
    </citation>
    <scope>NUCLEOTIDE SEQUENCE</scope>
    <source>
        <tissue evidence="1">Leaf</tissue>
    </source>
</reference>
<proteinExistence type="predicted"/>
<dbReference type="EMBL" id="GGEC01042457">
    <property type="protein sequence ID" value="MBX22941.1"/>
    <property type="molecule type" value="Transcribed_RNA"/>
</dbReference>